<name>A0A7U2N0S7_ASPFN</name>
<organism evidence="1 2">
    <name type="scientific">Aspergillus flavus (strain ATCC 200026 / FGSC A1120 / IAM 13836 / NRRL 3357 / JCM 12722 / SRRC 167)</name>
    <dbReference type="NCBI Taxonomy" id="332952"/>
    <lineage>
        <taxon>Eukaryota</taxon>
        <taxon>Fungi</taxon>
        <taxon>Dikarya</taxon>
        <taxon>Ascomycota</taxon>
        <taxon>Pezizomycotina</taxon>
        <taxon>Eurotiomycetes</taxon>
        <taxon>Eurotiomycetidae</taxon>
        <taxon>Eurotiales</taxon>
        <taxon>Aspergillaceae</taxon>
        <taxon>Aspergillus</taxon>
        <taxon>Aspergillus subgen. Circumdati</taxon>
    </lineage>
</organism>
<dbReference type="Proteomes" id="UP000596276">
    <property type="component" value="Chromosome 6"/>
</dbReference>
<dbReference type="EMBL" id="CP044623">
    <property type="protein sequence ID" value="QRD93428.1"/>
    <property type="molecule type" value="Genomic_DNA"/>
</dbReference>
<dbReference type="AlphaFoldDB" id="A0A7U2N0S7"/>
<protein>
    <submittedName>
        <fullName evidence="1">Uncharacterized protein</fullName>
    </submittedName>
</protein>
<reference evidence="2" key="1">
    <citation type="journal article" date="2021" name="G3 (Bethesda)">
        <title>Chromosome assembled and annotated genome sequence of Aspergillus flavus NRRL 3357.</title>
        <authorList>
            <person name="Skerker J.M."/>
            <person name="Pianalto K.M."/>
            <person name="Mondo S.J."/>
            <person name="Yang K."/>
            <person name="Arkin A.P."/>
            <person name="Keller N.P."/>
            <person name="Grigoriev I.V."/>
            <person name="Louise Glass N.L."/>
        </authorList>
    </citation>
    <scope>NUCLEOTIDE SEQUENCE [LARGE SCALE GENOMIC DNA]</scope>
    <source>
        <strain evidence="2">ATCC 200026 / FGSC A1120 / IAM 13836 / NRRL 3357 / JCM 12722 / SRRC 167</strain>
    </source>
</reference>
<dbReference type="VEuPathDB" id="FungiDB:F9C07_2108937"/>
<gene>
    <name evidence="1" type="ORF">F9C07_2108937</name>
</gene>
<proteinExistence type="predicted"/>
<dbReference type="VEuPathDB" id="FungiDB:AFLA_008395"/>
<evidence type="ECO:0000313" key="2">
    <source>
        <dbReference type="Proteomes" id="UP000596276"/>
    </source>
</evidence>
<keyword evidence="2" id="KW-1185">Reference proteome</keyword>
<evidence type="ECO:0000313" key="1">
    <source>
        <dbReference type="EMBL" id="QRD93428.1"/>
    </source>
</evidence>
<sequence length="522" mass="58636">MPWPLPSRTLDDLATFTLKLLSNGGEITSLPTSTSYFYFSAGVNMHTNIHHSLLPRVVNELYPQDLGLFEFDVAILRRSEEDIRRILGHHYTAKIIGQVTVLLSLLEWPVGLEIVLKSPLIDYYTNHSQVLPLAISSSQKESVGLLLAAGCPVCEQSLELAARLPDRLGIFGMLMDRLVKQRRRLFAVARTRLNLSEHAIHADELSSKDLLIICDMLEKNLSSEIAAILKGCFEVYDHVGYNCQAAELLYAAGFINVEEGSSPISALPTPHGDDLFNYLDVCCWFQAKGASLYSQFPMKSALPIHHIAKCVGKWLGEDLHHRSGQVHKMQKDASSCQRALLKDVLADTEHHDSCVCACSVGGCLPSTILIAEATRNSDSRPDHILPRLFGFFGSIALDGVKEMHNILAPVVLRLCTFELLEITHTCGYHKRGIDTLGGRVTIYDVPEIHSEQRHLINRLEELVLEFEDRYRELNVTLPEFLTGYWKDRMDEVKAEEQVFDQEEAQRMREVGVIVEYPTSVSE</sequence>
<accession>A0A7U2N0S7</accession>